<gene>
    <name evidence="2" type="ORF">GIY23_13510</name>
</gene>
<accession>A0A5Q3Q7F0</accession>
<keyword evidence="1" id="KW-1133">Transmembrane helix</keyword>
<dbReference type="Pfam" id="PF17240">
    <property type="entry name" value="DUF5313"/>
    <property type="match status" value="1"/>
</dbReference>
<reference evidence="3" key="1">
    <citation type="submission" date="2019-11" db="EMBL/GenBank/DDBJ databases">
        <title>The complete genome sequence of Saccharopolyspora sp. E2A.</title>
        <authorList>
            <person name="Zhang G."/>
        </authorList>
    </citation>
    <scope>NUCLEOTIDE SEQUENCE [LARGE SCALE GENOMIC DNA]</scope>
    <source>
        <strain evidence="3">E2A</strain>
    </source>
</reference>
<keyword evidence="1" id="KW-0472">Membrane</keyword>
<evidence type="ECO:0000313" key="2">
    <source>
        <dbReference type="EMBL" id="QGK70402.1"/>
    </source>
</evidence>
<dbReference type="InterPro" id="IPR035197">
    <property type="entry name" value="DUF5313"/>
</dbReference>
<sequence length="132" mass="15481">MEARPNPVQWIWYAYGGKLPDRYAEWVLYDVTCRTWLLRHLARTLVQLFPFCVVVMLLPGPLEIRLGCLGMGLFVGVFYAFGYVEHTAEHRVLKHGYPVGMARETRAVFRDARRYTRWAARRHEYGAHPPDE</sequence>
<keyword evidence="1" id="KW-0812">Transmembrane</keyword>
<evidence type="ECO:0008006" key="4">
    <source>
        <dbReference type="Google" id="ProtNLM"/>
    </source>
</evidence>
<proteinExistence type="predicted"/>
<dbReference type="RefSeq" id="WP_154076985.1">
    <property type="nucleotide sequence ID" value="NZ_CP045929.1"/>
</dbReference>
<organism evidence="2 3">
    <name type="scientific">Allosaccharopolyspora coralli</name>
    <dbReference type="NCBI Taxonomy" id="2665642"/>
    <lineage>
        <taxon>Bacteria</taxon>
        <taxon>Bacillati</taxon>
        <taxon>Actinomycetota</taxon>
        <taxon>Actinomycetes</taxon>
        <taxon>Pseudonocardiales</taxon>
        <taxon>Pseudonocardiaceae</taxon>
        <taxon>Allosaccharopolyspora</taxon>
    </lineage>
</organism>
<name>A0A5Q3Q7F0_9PSEU</name>
<keyword evidence="3" id="KW-1185">Reference proteome</keyword>
<feature type="transmembrane region" description="Helical" evidence="1">
    <location>
        <begin position="64"/>
        <end position="84"/>
    </location>
</feature>
<dbReference type="AlphaFoldDB" id="A0A5Q3Q7F0"/>
<evidence type="ECO:0000313" key="3">
    <source>
        <dbReference type="Proteomes" id="UP000371041"/>
    </source>
</evidence>
<feature type="transmembrane region" description="Helical" evidence="1">
    <location>
        <begin position="41"/>
        <end position="58"/>
    </location>
</feature>
<protein>
    <recommendedName>
        <fullName evidence="4">DUF5313 domain-containing protein</fullName>
    </recommendedName>
</protein>
<dbReference type="Proteomes" id="UP000371041">
    <property type="component" value="Chromosome"/>
</dbReference>
<dbReference type="EMBL" id="CP045929">
    <property type="protein sequence ID" value="QGK70402.1"/>
    <property type="molecule type" value="Genomic_DNA"/>
</dbReference>
<evidence type="ECO:0000256" key="1">
    <source>
        <dbReference type="SAM" id="Phobius"/>
    </source>
</evidence>
<dbReference type="KEGG" id="sace:GIY23_13510"/>